<evidence type="ECO:0000313" key="2">
    <source>
        <dbReference type="EMBL" id="SEF26006.1"/>
    </source>
</evidence>
<organism evidence="2 3">
    <name type="scientific">Amycolatopsis pretoriensis</name>
    <dbReference type="NCBI Taxonomy" id="218821"/>
    <lineage>
        <taxon>Bacteria</taxon>
        <taxon>Bacillati</taxon>
        <taxon>Actinomycetota</taxon>
        <taxon>Actinomycetes</taxon>
        <taxon>Pseudonocardiales</taxon>
        <taxon>Pseudonocardiaceae</taxon>
        <taxon>Amycolatopsis</taxon>
    </lineage>
</organism>
<keyword evidence="1" id="KW-0472">Membrane</keyword>
<keyword evidence="1" id="KW-1133">Transmembrane helix</keyword>
<sequence>MLDGLGRWWRRRGGTWWWAIAVIVVPVALVTAAAITLLLLFVGGGTPSDRIELIKTGLTVGAGTGGVVALVLTGRRQRTTEHDAAERRLTDLYLKAIEQLGSDKAAVRHGGCYALERVAQDNPGHRQTVVNVLCAYLRTPYTEPAPARGGVRRPLVTRRGLRPPAALPAGDARQEREVRLTVQRVLTDHLNPGKNPKHPEPTFWPDIALDLTGATLVEFDFIGCRVGAADFTGATFAGRAWFDYAHFAEGAGFEGATFTSEAKFAGAVFGGSAWFEDTTFAGEARFHGARFEGSAVFWRSRFAGPAAFDLAEFAEKPDFGTATFAEPATFDG</sequence>
<dbReference type="STRING" id="218821.SAMN05421837_10340"/>
<keyword evidence="1" id="KW-0812">Transmembrane</keyword>
<gene>
    <name evidence="2" type="ORF">SAMN05421837_10340</name>
</gene>
<keyword evidence="3" id="KW-1185">Reference proteome</keyword>
<accession>A0A1H5QIW1</accession>
<dbReference type="SUPFAM" id="SSF141571">
    <property type="entry name" value="Pentapeptide repeat-like"/>
    <property type="match status" value="1"/>
</dbReference>
<dbReference type="Gene3D" id="2.160.20.80">
    <property type="entry name" value="E3 ubiquitin-protein ligase SopA"/>
    <property type="match status" value="1"/>
</dbReference>
<feature type="transmembrane region" description="Helical" evidence="1">
    <location>
        <begin position="53"/>
        <end position="72"/>
    </location>
</feature>
<dbReference type="EMBL" id="FNUJ01000003">
    <property type="protein sequence ID" value="SEF26006.1"/>
    <property type="molecule type" value="Genomic_DNA"/>
</dbReference>
<name>A0A1H5QIW1_9PSEU</name>
<dbReference type="InterPro" id="IPR001646">
    <property type="entry name" value="5peptide_repeat"/>
</dbReference>
<proteinExistence type="predicted"/>
<protein>
    <submittedName>
        <fullName evidence="2">Pentapeptide repeat-containing protein</fullName>
    </submittedName>
</protein>
<dbReference type="RefSeq" id="WP_086673213.1">
    <property type="nucleotide sequence ID" value="NZ_FNUJ01000003.1"/>
</dbReference>
<reference evidence="3" key="1">
    <citation type="submission" date="2016-10" db="EMBL/GenBank/DDBJ databases">
        <authorList>
            <person name="Varghese N."/>
            <person name="Submissions S."/>
        </authorList>
    </citation>
    <scope>NUCLEOTIDE SEQUENCE [LARGE SCALE GENOMIC DNA]</scope>
    <source>
        <strain evidence="3">DSM 44654</strain>
    </source>
</reference>
<evidence type="ECO:0000313" key="3">
    <source>
        <dbReference type="Proteomes" id="UP000198878"/>
    </source>
</evidence>
<dbReference type="OrthoDB" id="8440251at2"/>
<dbReference type="AlphaFoldDB" id="A0A1H5QIW1"/>
<dbReference type="Proteomes" id="UP000198878">
    <property type="component" value="Unassembled WGS sequence"/>
</dbReference>
<dbReference type="Pfam" id="PF13576">
    <property type="entry name" value="Pentapeptide_3"/>
    <property type="match status" value="1"/>
</dbReference>
<feature type="transmembrane region" description="Helical" evidence="1">
    <location>
        <begin position="16"/>
        <end position="41"/>
    </location>
</feature>
<evidence type="ECO:0000256" key="1">
    <source>
        <dbReference type="SAM" id="Phobius"/>
    </source>
</evidence>